<dbReference type="AlphaFoldDB" id="A0AAF3EG58"/>
<dbReference type="Proteomes" id="UP000887575">
    <property type="component" value="Unassembled WGS sequence"/>
</dbReference>
<accession>A0AAF3EG58</accession>
<dbReference type="WBParaSite" id="MBELARI_LOCUS1295">
    <property type="protein sequence ID" value="MBELARI_LOCUS1295"/>
    <property type="gene ID" value="MBELARI_LOCUS1295"/>
</dbReference>
<feature type="domain" description="EGF-like" evidence="1">
    <location>
        <begin position="7"/>
        <end position="18"/>
    </location>
</feature>
<keyword evidence="2" id="KW-1185">Reference proteome</keyword>
<evidence type="ECO:0000259" key="1">
    <source>
        <dbReference type="PROSITE" id="PS00022"/>
    </source>
</evidence>
<sequence>MINNYVCLCYPGLSGNYCNETDTTSGDPCSSSPCQRGCHILGASSVTVLAMCFTVKPYRIAIKRGFHSTIPPTKRSKICFCQRVCNDENTIGRATLITVISFLHNQSFATSRG</sequence>
<dbReference type="PROSITE" id="PS00022">
    <property type="entry name" value="EGF_1"/>
    <property type="match status" value="1"/>
</dbReference>
<protein>
    <recommendedName>
        <fullName evidence="1">EGF-like domain-containing protein</fullName>
    </recommendedName>
</protein>
<evidence type="ECO:0000313" key="2">
    <source>
        <dbReference type="Proteomes" id="UP000887575"/>
    </source>
</evidence>
<proteinExistence type="predicted"/>
<name>A0AAF3EG58_9BILA</name>
<organism evidence="2 3">
    <name type="scientific">Mesorhabditis belari</name>
    <dbReference type="NCBI Taxonomy" id="2138241"/>
    <lineage>
        <taxon>Eukaryota</taxon>
        <taxon>Metazoa</taxon>
        <taxon>Ecdysozoa</taxon>
        <taxon>Nematoda</taxon>
        <taxon>Chromadorea</taxon>
        <taxon>Rhabditida</taxon>
        <taxon>Rhabditina</taxon>
        <taxon>Rhabditomorpha</taxon>
        <taxon>Rhabditoidea</taxon>
        <taxon>Rhabditidae</taxon>
        <taxon>Mesorhabditinae</taxon>
        <taxon>Mesorhabditis</taxon>
    </lineage>
</organism>
<dbReference type="InterPro" id="IPR000742">
    <property type="entry name" value="EGF"/>
</dbReference>
<reference evidence="3" key="1">
    <citation type="submission" date="2024-02" db="UniProtKB">
        <authorList>
            <consortium name="WormBaseParasite"/>
        </authorList>
    </citation>
    <scope>IDENTIFICATION</scope>
</reference>
<evidence type="ECO:0000313" key="3">
    <source>
        <dbReference type="WBParaSite" id="MBELARI_LOCUS1295"/>
    </source>
</evidence>